<keyword evidence="4" id="KW-1185">Reference proteome</keyword>
<keyword evidence="1" id="KW-0238">DNA-binding</keyword>
<dbReference type="Pfam" id="PF00505">
    <property type="entry name" value="HMG_box"/>
    <property type="match status" value="1"/>
</dbReference>
<protein>
    <recommendedName>
        <fullName evidence="2">HMG box domain-containing protein</fullName>
    </recommendedName>
</protein>
<evidence type="ECO:0000259" key="2">
    <source>
        <dbReference type="PROSITE" id="PS50118"/>
    </source>
</evidence>
<dbReference type="InterPro" id="IPR009071">
    <property type="entry name" value="HMG_box_dom"/>
</dbReference>
<organism evidence="3 4">
    <name type="scientific">Eutrema salsugineum</name>
    <name type="common">Saltwater cress</name>
    <name type="synonym">Sisymbrium salsugineum</name>
    <dbReference type="NCBI Taxonomy" id="72664"/>
    <lineage>
        <taxon>Eukaryota</taxon>
        <taxon>Viridiplantae</taxon>
        <taxon>Streptophyta</taxon>
        <taxon>Embryophyta</taxon>
        <taxon>Tracheophyta</taxon>
        <taxon>Spermatophyta</taxon>
        <taxon>Magnoliopsida</taxon>
        <taxon>eudicotyledons</taxon>
        <taxon>Gunneridae</taxon>
        <taxon>Pentapetalae</taxon>
        <taxon>rosids</taxon>
        <taxon>malvids</taxon>
        <taxon>Brassicales</taxon>
        <taxon>Brassicaceae</taxon>
        <taxon>Eutremeae</taxon>
        <taxon>Eutrema</taxon>
    </lineage>
</organism>
<dbReference type="InterPro" id="IPR044601">
    <property type="entry name" value="HMGB6/HMGB13"/>
</dbReference>
<name>V4LLP0_EUTSA</name>
<dbReference type="InterPro" id="IPR036910">
    <property type="entry name" value="HMG_box_dom_sf"/>
</dbReference>
<evidence type="ECO:0000313" key="3">
    <source>
        <dbReference type="EMBL" id="ESQ43382.1"/>
    </source>
</evidence>
<dbReference type="Proteomes" id="UP000030689">
    <property type="component" value="Unassembled WGS sequence"/>
</dbReference>
<dbReference type="Gene3D" id="1.10.30.10">
    <property type="entry name" value="High mobility group box domain"/>
    <property type="match status" value="1"/>
</dbReference>
<gene>
    <name evidence="3" type="ORF">EUTSA_v10015680mg</name>
</gene>
<feature type="domain" description="HMG box" evidence="2">
    <location>
        <begin position="23"/>
        <end position="61"/>
    </location>
</feature>
<dbReference type="GO" id="GO:0005634">
    <property type="term" value="C:nucleus"/>
    <property type="evidence" value="ECO:0007669"/>
    <property type="project" value="UniProtKB-UniRule"/>
</dbReference>
<keyword evidence="1" id="KW-0539">Nucleus</keyword>
<accession>V4LLP0</accession>
<sequence>GAEGGEGEDGTAVKVYDGSIFRVAKMAGEEWKNLTEKQKAPYDKMAKKNKEIYLEEQGDIPGRTFSNR</sequence>
<evidence type="ECO:0000256" key="1">
    <source>
        <dbReference type="PROSITE-ProRule" id="PRU00267"/>
    </source>
</evidence>
<dbReference type="eggNOG" id="KOG0381">
    <property type="taxonomic scope" value="Eukaryota"/>
</dbReference>
<feature type="non-terminal residue" evidence="3">
    <location>
        <position position="1"/>
    </location>
</feature>
<dbReference type="PANTHER" id="PTHR46912:SF1">
    <property type="entry name" value="HIGH MOBILITY GROUP B PROTEIN 13"/>
    <property type="match status" value="1"/>
</dbReference>
<dbReference type="EMBL" id="KI517464">
    <property type="protein sequence ID" value="ESQ43382.1"/>
    <property type="molecule type" value="Genomic_DNA"/>
</dbReference>
<dbReference type="PROSITE" id="PS50118">
    <property type="entry name" value="HMG_BOX_2"/>
    <property type="match status" value="1"/>
</dbReference>
<dbReference type="STRING" id="72664.V4LLP0"/>
<dbReference type="Gramene" id="ESQ43382">
    <property type="protein sequence ID" value="ESQ43382"/>
    <property type="gene ID" value="EUTSA_v10015680mg"/>
</dbReference>
<evidence type="ECO:0000313" key="4">
    <source>
        <dbReference type="Proteomes" id="UP000030689"/>
    </source>
</evidence>
<dbReference type="SUPFAM" id="SSF47095">
    <property type="entry name" value="HMG-box"/>
    <property type="match status" value="1"/>
</dbReference>
<dbReference type="KEGG" id="eus:EUTSA_v10015680mg"/>
<dbReference type="GO" id="GO:0003677">
    <property type="term" value="F:DNA binding"/>
    <property type="evidence" value="ECO:0007669"/>
    <property type="project" value="UniProtKB-UniRule"/>
</dbReference>
<reference evidence="3 4" key="1">
    <citation type="journal article" date="2013" name="Front. Plant Sci.">
        <title>The Reference Genome of the Halophytic Plant Eutrema salsugineum.</title>
        <authorList>
            <person name="Yang R."/>
            <person name="Jarvis D.E."/>
            <person name="Chen H."/>
            <person name="Beilstein M.A."/>
            <person name="Grimwood J."/>
            <person name="Jenkins J."/>
            <person name="Shu S."/>
            <person name="Prochnik S."/>
            <person name="Xin M."/>
            <person name="Ma C."/>
            <person name="Schmutz J."/>
            <person name="Wing R.A."/>
            <person name="Mitchell-Olds T."/>
            <person name="Schumaker K.S."/>
            <person name="Wang X."/>
        </authorList>
    </citation>
    <scope>NUCLEOTIDE SEQUENCE [LARGE SCALE GENOMIC DNA]</scope>
</reference>
<dbReference type="PANTHER" id="PTHR46912">
    <property type="entry name" value="HIGH MOBILITY GROUP B PROTEIN 13"/>
    <property type="match status" value="1"/>
</dbReference>
<dbReference type="AlphaFoldDB" id="V4LLP0"/>
<proteinExistence type="predicted"/>
<feature type="DNA-binding region" description="HMG box" evidence="1">
    <location>
        <begin position="23"/>
        <end position="61"/>
    </location>
</feature>